<accession>A0A9Q1R0G7</accession>
<dbReference type="AlphaFoldDB" id="A0A9Q1R0G7"/>
<dbReference type="Proteomes" id="UP001152561">
    <property type="component" value="Unassembled WGS sequence"/>
</dbReference>
<gene>
    <name evidence="1" type="ORF">K7X08_035296</name>
</gene>
<sequence length="350" mass="37964">MSSSSSQSLGSNSTGLAADDLIPTFAFIDEQLVLASFGTSEQVVKELEIYAALAILGRDVSWVSLFLTYLYMALATPSPPVFVDLETIFDTESPSPRKPVPKQPRRSGGVVIRDYSEEIPHKPGVPVPAEDEEEIEGPRQIRRRRLHKASDAPLHIGGSSPLSHALVHSQDPSSAALKATISPAKTVEASYAWTAEASYAWTTEDSYAWAAEASYAWAAIEETAGDNPSAEAHPTDDSESLQLDNKIRELGNQQVVWERDQKAGSERLAKLENEWTAWKICPVQAMPTITTPLPADPIAELSADTFMDLQSKAIATSVIQEVSIDTQAFTEASSTVVVEPLLGAEREVQT</sequence>
<organism evidence="1 2">
    <name type="scientific">Anisodus acutangulus</name>
    <dbReference type="NCBI Taxonomy" id="402998"/>
    <lineage>
        <taxon>Eukaryota</taxon>
        <taxon>Viridiplantae</taxon>
        <taxon>Streptophyta</taxon>
        <taxon>Embryophyta</taxon>
        <taxon>Tracheophyta</taxon>
        <taxon>Spermatophyta</taxon>
        <taxon>Magnoliopsida</taxon>
        <taxon>eudicotyledons</taxon>
        <taxon>Gunneridae</taxon>
        <taxon>Pentapetalae</taxon>
        <taxon>asterids</taxon>
        <taxon>lamiids</taxon>
        <taxon>Solanales</taxon>
        <taxon>Solanaceae</taxon>
        <taxon>Solanoideae</taxon>
        <taxon>Hyoscyameae</taxon>
        <taxon>Anisodus</taxon>
    </lineage>
</organism>
<evidence type="ECO:0000313" key="1">
    <source>
        <dbReference type="EMBL" id="KAJ8536895.1"/>
    </source>
</evidence>
<protein>
    <submittedName>
        <fullName evidence="1">Uncharacterized protein</fullName>
    </submittedName>
</protein>
<evidence type="ECO:0000313" key="2">
    <source>
        <dbReference type="Proteomes" id="UP001152561"/>
    </source>
</evidence>
<reference evidence="2" key="1">
    <citation type="journal article" date="2023" name="Proc. Natl. Acad. Sci. U.S.A.">
        <title>Genomic and structural basis for evolution of tropane alkaloid biosynthesis.</title>
        <authorList>
            <person name="Wanga Y.-J."/>
            <person name="Taina T."/>
            <person name="Yua J.-Y."/>
            <person name="Lia J."/>
            <person name="Xua B."/>
            <person name="Chenc J."/>
            <person name="D'Auriad J.C."/>
            <person name="Huanga J.-P."/>
            <person name="Huanga S.-X."/>
        </authorList>
    </citation>
    <scope>NUCLEOTIDE SEQUENCE [LARGE SCALE GENOMIC DNA]</scope>
    <source>
        <strain evidence="2">cv. KIB-2019</strain>
    </source>
</reference>
<proteinExistence type="predicted"/>
<comment type="caution">
    <text evidence="1">The sequence shown here is derived from an EMBL/GenBank/DDBJ whole genome shotgun (WGS) entry which is preliminary data.</text>
</comment>
<name>A0A9Q1R0G7_9SOLA</name>
<dbReference type="EMBL" id="JAJAGQ010000018">
    <property type="protein sequence ID" value="KAJ8536895.1"/>
    <property type="molecule type" value="Genomic_DNA"/>
</dbReference>
<keyword evidence="2" id="KW-1185">Reference proteome</keyword>